<name>A0A0L6UM24_9BASI</name>
<gene>
    <name evidence="2" type="ORF">VP01_492g9</name>
</gene>
<dbReference type="OrthoDB" id="2506084at2759"/>
<dbReference type="VEuPathDB" id="FungiDB:VP01_492g9"/>
<organism evidence="2 3">
    <name type="scientific">Puccinia sorghi</name>
    <dbReference type="NCBI Taxonomy" id="27349"/>
    <lineage>
        <taxon>Eukaryota</taxon>
        <taxon>Fungi</taxon>
        <taxon>Dikarya</taxon>
        <taxon>Basidiomycota</taxon>
        <taxon>Pucciniomycotina</taxon>
        <taxon>Pucciniomycetes</taxon>
        <taxon>Pucciniales</taxon>
        <taxon>Pucciniaceae</taxon>
        <taxon>Puccinia</taxon>
    </lineage>
</organism>
<sequence length="309" mass="34316">MPSYRHLGPSSLHAASPGQLRSASKISTDQTPIPSATSFELPSVHLDHEAFMNLESFGMLALSRVNGNPLRASLEFSEEESFSDESSCTQRTSFPDCTTLFHDNHNYQQRPTSFEKTTTRILPQESAKDSKCLASAPKRVSVKEQLNAATQPFSFLSEPYKKHVSIPISNNLLKRGSSQLFQRPAKLSQKTDSFHSNQSSSSDNDATKQKEGKFQKPDHHQPRLDIAVASAPFNESTRSYSPICQSNTLSSVFEDDSDDEGVPYLKKVFPSWITKNKKTKSVAPPDPKLVKQKSRLFKANRSSISTTSS</sequence>
<reference evidence="2 3" key="1">
    <citation type="submission" date="2015-08" db="EMBL/GenBank/DDBJ databases">
        <title>Next Generation Sequencing and Analysis of the Genome of Puccinia sorghi L Schw, the Causal Agent of Maize Common Rust.</title>
        <authorList>
            <person name="Rochi L."/>
            <person name="Burguener G."/>
            <person name="Darino M."/>
            <person name="Turjanski A."/>
            <person name="Kreff E."/>
            <person name="Dieguez M.J."/>
            <person name="Sacco F."/>
        </authorList>
    </citation>
    <scope>NUCLEOTIDE SEQUENCE [LARGE SCALE GENOMIC DNA]</scope>
    <source>
        <strain evidence="2 3">RO10H11247</strain>
    </source>
</reference>
<evidence type="ECO:0000313" key="3">
    <source>
        <dbReference type="Proteomes" id="UP000037035"/>
    </source>
</evidence>
<keyword evidence="3" id="KW-1185">Reference proteome</keyword>
<evidence type="ECO:0000256" key="1">
    <source>
        <dbReference type="SAM" id="MobiDB-lite"/>
    </source>
</evidence>
<accession>A0A0L6UM24</accession>
<dbReference type="Proteomes" id="UP000037035">
    <property type="component" value="Unassembled WGS sequence"/>
</dbReference>
<comment type="caution">
    <text evidence="2">The sequence shown here is derived from an EMBL/GenBank/DDBJ whole genome shotgun (WGS) entry which is preliminary data.</text>
</comment>
<feature type="region of interest" description="Disordered" evidence="1">
    <location>
        <begin position="1"/>
        <end position="34"/>
    </location>
</feature>
<feature type="region of interest" description="Disordered" evidence="1">
    <location>
        <begin position="184"/>
        <end position="223"/>
    </location>
</feature>
<protein>
    <submittedName>
        <fullName evidence="2">Uncharacterized protein</fullName>
    </submittedName>
</protein>
<feature type="compositionally biased region" description="Polar residues" evidence="1">
    <location>
        <begin position="19"/>
        <end position="34"/>
    </location>
</feature>
<feature type="region of interest" description="Disordered" evidence="1">
    <location>
        <begin position="276"/>
        <end position="309"/>
    </location>
</feature>
<feature type="compositionally biased region" description="Low complexity" evidence="1">
    <location>
        <begin position="194"/>
        <end position="204"/>
    </location>
</feature>
<proteinExistence type="predicted"/>
<feature type="compositionally biased region" description="Polar residues" evidence="1">
    <location>
        <begin position="300"/>
        <end position="309"/>
    </location>
</feature>
<feature type="compositionally biased region" description="Basic and acidic residues" evidence="1">
    <location>
        <begin position="205"/>
        <end position="223"/>
    </location>
</feature>
<dbReference type="EMBL" id="LAVV01010087">
    <property type="protein sequence ID" value="KNZ49579.1"/>
    <property type="molecule type" value="Genomic_DNA"/>
</dbReference>
<dbReference type="AlphaFoldDB" id="A0A0L6UM24"/>
<evidence type="ECO:0000313" key="2">
    <source>
        <dbReference type="EMBL" id="KNZ49579.1"/>
    </source>
</evidence>